<sequence length="299" mass="33116">MHYLITGGTGLIGRSLCQTLLTAGHDITVLSRDKTKVYKQCGRNVKAIQSLDEISDDQKIDIVINLAGEPIADKKWSKQQKNILEQSRIGLTAALVNWIKMRQAKPHALISGSAVGWYGDQKQQPLTELSDYQHDYAHELCEKWEKAALEAADEVRVCIIRTGLVLSTEGGVLQRMLLPFKLGGGCTLGKGDQYMPWIHISDIVNLIIYLSQTPSAKGVFNGTAPHPVTNATFTTTLAKHLHRPAIFKAPEWLLKCVLGEMSQLLLGGQRAYPEKATAIGYQFQYTDLDDAFNNLLNKS</sequence>
<dbReference type="EMBL" id="BAAADG010000002">
    <property type="protein sequence ID" value="GAA0217530.1"/>
    <property type="molecule type" value="Genomic_DNA"/>
</dbReference>
<gene>
    <name evidence="4" type="ORF">GCM10008964_06310</name>
</gene>
<dbReference type="NCBIfam" id="TIGR01777">
    <property type="entry name" value="yfcH"/>
    <property type="match status" value="1"/>
</dbReference>
<dbReference type="InterPro" id="IPR001509">
    <property type="entry name" value="Epimerase_deHydtase"/>
</dbReference>
<dbReference type="InterPro" id="IPR010099">
    <property type="entry name" value="SDR39U1"/>
</dbReference>
<comment type="similarity">
    <text evidence="1">Belongs to the NAD(P)-dependent epimerase/dehydratase family. SDR39U1 subfamily.</text>
</comment>
<dbReference type="InterPro" id="IPR013549">
    <property type="entry name" value="DUF1731"/>
</dbReference>
<dbReference type="PANTHER" id="PTHR11092:SF0">
    <property type="entry name" value="EPIMERASE FAMILY PROTEIN SDR39U1"/>
    <property type="match status" value="1"/>
</dbReference>
<dbReference type="RefSeq" id="WP_343749528.1">
    <property type="nucleotide sequence ID" value="NZ_BAAADG010000002.1"/>
</dbReference>
<evidence type="ECO:0000313" key="5">
    <source>
        <dbReference type="Proteomes" id="UP001501476"/>
    </source>
</evidence>
<dbReference type="Proteomes" id="UP001501476">
    <property type="component" value="Unassembled WGS sequence"/>
</dbReference>
<dbReference type="Gene3D" id="3.40.50.720">
    <property type="entry name" value="NAD(P)-binding Rossmann-like Domain"/>
    <property type="match status" value="1"/>
</dbReference>
<dbReference type="CDD" id="cd05242">
    <property type="entry name" value="SDR_a8"/>
    <property type="match status" value="1"/>
</dbReference>
<evidence type="ECO:0000256" key="1">
    <source>
        <dbReference type="ARBA" id="ARBA00009353"/>
    </source>
</evidence>
<organism evidence="4 5">
    <name type="scientific">Methylophaga marina</name>
    <dbReference type="NCBI Taxonomy" id="45495"/>
    <lineage>
        <taxon>Bacteria</taxon>
        <taxon>Pseudomonadati</taxon>
        <taxon>Pseudomonadota</taxon>
        <taxon>Gammaproteobacteria</taxon>
        <taxon>Thiotrichales</taxon>
        <taxon>Piscirickettsiaceae</taxon>
        <taxon>Methylophaga</taxon>
    </lineage>
</organism>
<comment type="caution">
    <text evidence="4">The sequence shown here is derived from an EMBL/GenBank/DDBJ whole genome shotgun (WGS) entry which is preliminary data.</text>
</comment>
<reference evidence="4 5" key="1">
    <citation type="journal article" date="2019" name="Int. J. Syst. Evol. Microbiol.">
        <title>The Global Catalogue of Microorganisms (GCM) 10K type strain sequencing project: providing services to taxonomists for standard genome sequencing and annotation.</title>
        <authorList>
            <consortium name="The Broad Institute Genomics Platform"/>
            <consortium name="The Broad Institute Genome Sequencing Center for Infectious Disease"/>
            <person name="Wu L."/>
            <person name="Ma J."/>
        </authorList>
    </citation>
    <scope>NUCLEOTIDE SEQUENCE [LARGE SCALE GENOMIC DNA]</scope>
    <source>
        <strain evidence="4 5">JCM 6886</strain>
    </source>
</reference>
<evidence type="ECO:0000259" key="2">
    <source>
        <dbReference type="Pfam" id="PF01370"/>
    </source>
</evidence>
<accession>A0ABN0TBF2</accession>
<dbReference type="InterPro" id="IPR036291">
    <property type="entry name" value="NAD(P)-bd_dom_sf"/>
</dbReference>
<evidence type="ECO:0000259" key="3">
    <source>
        <dbReference type="Pfam" id="PF08338"/>
    </source>
</evidence>
<evidence type="ECO:0000313" key="4">
    <source>
        <dbReference type="EMBL" id="GAA0217530.1"/>
    </source>
</evidence>
<dbReference type="Pfam" id="PF01370">
    <property type="entry name" value="Epimerase"/>
    <property type="match status" value="1"/>
</dbReference>
<proteinExistence type="inferred from homology"/>
<keyword evidence="5" id="KW-1185">Reference proteome</keyword>
<dbReference type="PANTHER" id="PTHR11092">
    <property type="entry name" value="SUGAR NUCLEOTIDE EPIMERASE RELATED"/>
    <property type="match status" value="1"/>
</dbReference>
<name>A0ABN0TBF2_9GAMM</name>
<dbReference type="Pfam" id="PF08338">
    <property type="entry name" value="DUF1731"/>
    <property type="match status" value="1"/>
</dbReference>
<feature type="domain" description="NAD-dependent epimerase/dehydratase" evidence="2">
    <location>
        <begin position="4"/>
        <end position="217"/>
    </location>
</feature>
<dbReference type="SUPFAM" id="SSF51735">
    <property type="entry name" value="NAD(P)-binding Rossmann-fold domains"/>
    <property type="match status" value="1"/>
</dbReference>
<protein>
    <submittedName>
        <fullName evidence="4">TIGR01777 family oxidoreductase</fullName>
    </submittedName>
</protein>
<feature type="domain" description="DUF1731" evidence="3">
    <location>
        <begin position="249"/>
        <end position="295"/>
    </location>
</feature>